<dbReference type="EMBL" id="GBRH01218557">
    <property type="protein sequence ID" value="JAD79338.1"/>
    <property type="molecule type" value="Transcribed_RNA"/>
</dbReference>
<protein>
    <submittedName>
        <fullName evidence="1">Uncharacterized protein</fullName>
    </submittedName>
</protein>
<reference evidence="1" key="2">
    <citation type="journal article" date="2015" name="Data Brief">
        <title>Shoot transcriptome of the giant reed, Arundo donax.</title>
        <authorList>
            <person name="Barrero R.A."/>
            <person name="Guerrero F.D."/>
            <person name="Moolhuijzen P."/>
            <person name="Goolsby J.A."/>
            <person name="Tidwell J."/>
            <person name="Bellgard S.E."/>
            <person name="Bellgard M.I."/>
        </authorList>
    </citation>
    <scope>NUCLEOTIDE SEQUENCE</scope>
    <source>
        <tissue evidence="1">Shoot tissue taken approximately 20 cm above the soil surface</tissue>
    </source>
</reference>
<sequence length="51" mass="5610">MKSPVKHLETHSVASMAVSQEAVQVIAWMAYSVQTKQVLWIVGPEAVQSVE</sequence>
<name>A0A0A9CY38_ARUDO</name>
<reference evidence="1" key="1">
    <citation type="submission" date="2014-09" db="EMBL/GenBank/DDBJ databases">
        <authorList>
            <person name="Magalhaes I.L.F."/>
            <person name="Oliveira U."/>
            <person name="Santos F.R."/>
            <person name="Vidigal T.H.D.A."/>
            <person name="Brescovit A.D."/>
            <person name="Santos A.J."/>
        </authorList>
    </citation>
    <scope>NUCLEOTIDE SEQUENCE</scope>
    <source>
        <tissue evidence="1">Shoot tissue taken approximately 20 cm above the soil surface</tissue>
    </source>
</reference>
<organism evidence="1">
    <name type="scientific">Arundo donax</name>
    <name type="common">Giant reed</name>
    <name type="synonym">Donax arundinaceus</name>
    <dbReference type="NCBI Taxonomy" id="35708"/>
    <lineage>
        <taxon>Eukaryota</taxon>
        <taxon>Viridiplantae</taxon>
        <taxon>Streptophyta</taxon>
        <taxon>Embryophyta</taxon>
        <taxon>Tracheophyta</taxon>
        <taxon>Spermatophyta</taxon>
        <taxon>Magnoliopsida</taxon>
        <taxon>Liliopsida</taxon>
        <taxon>Poales</taxon>
        <taxon>Poaceae</taxon>
        <taxon>PACMAD clade</taxon>
        <taxon>Arundinoideae</taxon>
        <taxon>Arundineae</taxon>
        <taxon>Arundo</taxon>
    </lineage>
</organism>
<evidence type="ECO:0000313" key="1">
    <source>
        <dbReference type="EMBL" id="JAD79338.1"/>
    </source>
</evidence>
<dbReference type="AlphaFoldDB" id="A0A0A9CY38"/>
<accession>A0A0A9CY38</accession>
<proteinExistence type="predicted"/>